<keyword evidence="1" id="KW-0175">Coiled coil</keyword>
<dbReference type="HOGENOM" id="CLU_073076_1_0_9"/>
<dbReference type="Proteomes" id="UP000002411">
    <property type="component" value="Chromosome"/>
</dbReference>
<protein>
    <recommendedName>
        <fullName evidence="2">C4-type zinc ribbon domain-containing protein</fullName>
    </recommendedName>
</protein>
<feature type="coiled-coil region" evidence="1">
    <location>
        <begin position="31"/>
        <end position="171"/>
    </location>
</feature>
<evidence type="ECO:0000259" key="2">
    <source>
        <dbReference type="Pfam" id="PF02591"/>
    </source>
</evidence>
<name>A5N6R6_CLOK5</name>
<evidence type="ECO:0000256" key="1">
    <source>
        <dbReference type="SAM" id="Coils"/>
    </source>
</evidence>
<reference evidence="3 4" key="1">
    <citation type="journal article" date="2008" name="Proc. Natl. Acad. Sci. U.S.A.">
        <title>The genome of Clostridium kluyveri, a strict anaerobe with unique metabolic features.</title>
        <authorList>
            <person name="Seedorf H."/>
            <person name="Fricke W.F."/>
            <person name="Veith B."/>
            <person name="Brueggemann H."/>
            <person name="Liesegang H."/>
            <person name="Strittmatter A."/>
            <person name="Miethke M."/>
            <person name="Buckel W."/>
            <person name="Hinderberger J."/>
            <person name="Li F."/>
            <person name="Hagemeier C."/>
            <person name="Thauer R.K."/>
            <person name="Gottschalk G."/>
        </authorList>
    </citation>
    <scope>NUCLEOTIDE SEQUENCE [LARGE SCALE GENOMIC DNA]</scope>
    <source>
        <strain evidence="4">ATCC 8527 / DSM 555 / NCIMB 10680</strain>
    </source>
</reference>
<dbReference type="InterPro" id="IPR003743">
    <property type="entry name" value="Zf-RING_7"/>
</dbReference>
<dbReference type="KEGG" id="ckl:CKL_0946"/>
<evidence type="ECO:0000313" key="4">
    <source>
        <dbReference type="Proteomes" id="UP000002411"/>
    </source>
</evidence>
<keyword evidence="4" id="KW-1185">Reference proteome</keyword>
<dbReference type="EMBL" id="CP000673">
    <property type="protein sequence ID" value="EDK32997.1"/>
    <property type="molecule type" value="Genomic_DNA"/>
</dbReference>
<organism evidence="3 4">
    <name type="scientific">Clostridium kluyveri (strain ATCC 8527 / DSM 555 / NBRC 12016 / NCIMB 10680 / K1)</name>
    <dbReference type="NCBI Taxonomy" id="431943"/>
    <lineage>
        <taxon>Bacteria</taxon>
        <taxon>Bacillati</taxon>
        <taxon>Bacillota</taxon>
        <taxon>Clostridia</taxon>
        <taxon>Eubacteriales</taxon>
        <taxon>Clostridiaceae</taxon>
        <taxon>Clostridium</taxon>
    </lineage>
</organism>
<dbReference type="Gene3D" id="1.10.287.1490">
    <property type="match status" value="1"/>
</dbReference>
<dbReference type="eggNOG" id="COG1579">
    <property type="taxonomic scope" value="Bacteria"/>
</dbReference>
<feature type="domain" description="C4-type zinc ribbon" evidence="2">
    <location>
        <begin position="198"/>
        <end position="230"/>
    </location>
</feature>
<dbReference type="STRING" id="431943.CKL_0946"/>
<dbReference type="Pfam" id="PF02591">
    <property type="entry name" value="Zn_ribbon_9"/>
    <property type="match status" value="1"/>
</dbReference>
<dbReference type="AlphaFoldDB" id="A5N6R6"/>
<evidence type="ECO:0000313" key="3">
    <source>
        <dbReference type="EMBL" id="EDK32997.1"/>
    </source>
</evidence>
<accession>A5N6R6</accession>
<dbReference type="RefSeq" id="WP_012101326.1">
    <property type="nucleotide sequence ID" value="NC_009706.1"/>
</dbReference>
<gene>
    <name evidence="3" type="ordered locus">CKL_0946</name>
</gene>
<proteinExistence type="predicted"/>
<sequence length="236" mass="27412">MLDLLVEIQDNKEIIKKCKKELKIDLGIHSMKKIKNEFEQEKEKYKSIDTKLKENKIEIENVENKLNIIKQEITSEEDKLYRNLKYDLKLINSLEKSIELKVSKMKELEEKNLKLLYEEEELLQQKGCSGKRLITLKADFHKNKKTSSEKIIKIKQNIEKAQQNILDIEKRIPKELLDKFNQLSSIKGTGAARLSEGVCLGCKMKVSAMTIDNVKNHRGIVYCDNCGRIISCNKIS</sequence>